<dbReference type="Gene3D" id="3.40.30.10">
    <property type="entry name" value="Glutaredoxin"/>
    <property type="match status" value="1"/>
</dbReference>
<dbReference type="InterPro" id="IPR036249">
    <property type="entry name" value="Thioredoxin-like_sf"/>
</dbReference>
<sequence length="146" mass="17178">MKKCVLLVCLMLNAMGFCQEWNMDLETAKSKAIAQNKNILLVFSGSDWCSRCIELERKVWQSEEFKAEAEKNWILLRADFLQKKGESEPVDINDPKIILTERYNRNGFFPYIVILDKYGRVIDRGGYEQFNTAKEYIEYFKKLGKK</sequence>
<evidence type="ECO:0000313" key="4">
    <source>
        <dbReference type="Proteomes" id="UP001629059"/>
    </source>
</evidence>
<keyword evidence="1 2" id="KW-0732">Signal</keyword>
<feature type="chain" id="PRO_5045734825" evidence="2">
    <location>
        <begin position="21"/>
        <end position="146"/>
    </location>
</feature>
<accession>A0ABW8YE80</accession>
<dbReference type="Proteomes" id="UP001629059">
    <property type="component" value="Unassembled WGS sequence"/>
</dbReference>
<dbReference type="RefSeq" id="WP_408074549.1">
    <property type="nucleotide sequence ID" value="NZ_JBELQB010000005.1"/>
</dbReference>
<dbReference type="InterPro" id="IPR051099">
    <property type="entry name" value="AGR/TXD"/>
</dbReference>
<evidence type="ECO:0000256" key="1">
    <source>
        <dbReference type="ARBA" id="ARBA00022729"/>
    </source>
</evidence>
<gene>
    <name evidence="3" type="ORF">ABS768_08605</name>
</gene>
<comment type="caution">
    <text evidence="3">The sequence shown here is derived from an EMBL/GenBank/DDBJ whole genome shotgun (WGS) entry which is preliminary data.</text>
</comment>
<dbReference type="SUPFAM" id="SSF52833">
    <property type="entry name" value="Thioredoxin-like"/>
    <property type="match status" value="1"/>
</dbReference>
<evidence type="ECO:0000313" key="3">
    <source>
        <dbReference type="EMBL" id="MFL9837555.1"/>
    </source>
</evidence>
<dbReference type="Pfam" id="PF13899">
    <property type="entry name" value="Thioredoxin_7"/>
    <property type="match status" value="1"/>
</dbReference>
<protein>
    <submittedName>
        <fullName evidence="3">Thioredoxin family protein</fullName>
    </submittedName>
</protein>
<dbReference type="PANTHER" id="PTHR15337:SF11">
    <property type="entry name" value="THIOREDOXIN DOMAIN-CONTAINING PROTEIN"/>
    <property type="match status" value="1"/>
</dbReference>
<reference evidence="3 4" key="1">
    <citation type="submission" date="2024-06" db="EMBL/GenBank/DDBJ databases">
        <authorList>
            <person name="Kaempfer P."/>
            <person name="Viver T."/>
        </authorList>
    </citation>
    <scope>NUCLEOTIDE SEQUENCE [LARGE SCALE GENOMIC DNA]</scope>
    <source>
        <strain evidence="3 4">ST-75</strain>
    </source>
</reference>
<proteinExistence type="predicted"/>
<organism evidence="3 4">
    <name type="scientific">Flavobacterium rhizophilum</name>
    <dbReference type="NCBI Taxonomy" id="3163296"/>
    <lineage>
        <taxon>Bacteria</taxon>
        <taxon>Pseudomonadati</taxon>
        <taxon>Bacteroidota</taxon>
        <taxon>Flavobacteriia</taxon>
        <taxon>Flavobacteriales</taxon>
        <taxon>Flavobacteriaceae</taxon>
        <taxon>Flavobacterium</taxon>
    </lineage>
</organism>
<dbReference type="PANTHER" id="PTHR15337">
    <property type="entry name" value="ANTERIOR GRADIENT PROTEIN-RELATED"/>
    <property type="match status" value="1"/>
</dbReference>
<evidence type="ECO:0000256" key="2">
    <source>
        <dbReference type="SAM" id="SignalP"/>
    </source>
</evidence>
<dbReference type="EMBL" id="JBELQB010000005">
    <property type="protein sequence ID" value="MFL9837555.1"/>
    <property type="molecule type" value="Genomic_DNA"/>
</dbReference>
<feature type="signal peptide" evidence="2">
    <location>
        <begin position="1"/>
        <end position="20"/>
    </location>
</feature>
<keyword evidence="4" id="KW-1185">Reference proteome</keyword>
<name>A0ABW8YE80_9FLAO</name>